<reference evidence="1 2" key="1">
    <citation type="submission" date="2020-08" db="EMBL/GenBank/DDBJ databases">
        <title>Sequencing the genomes of 1000 actinobacteria strains.</title>
        <authorList>
            <person name="Klenk H.-P."/>
        </authorList>
    </citation>
    <scope>NUCLEOTIDE SEQUENCE [LARGE SCALE GENOMIC DNA]</scope>
    <source>
        <strain evidence="1 2">DSM 45486</strain>
    </source>
</reference>
<dbReference type="Proteomes" id="UP000552097">
    <property type="component" value="Unassembled WGS sequence"/>
</dbReference>
<comment type="caution">
    <text evidence="1">The sequence shown here is derived from an EMBL/GenBank/DDBJ whole genome shotgun (WGS) entry which is preliminary data.</text>
</comment>
<keyword evidence="2" id="KW-1185">Reference proteome</keyword>
<organism evidence="1 2">
    <name type="scientific">Saccharothrix ecbatanensis</name>
    <dbReference type="NCBI Taxonomy" id="1105145"/>
    <lineage>
        <taxon>Bacteria</taxon>
        <taxon>Bacillati</taxon>
        <taxon>Actinomycetota</taxon>
        <taxon>Actinomycetes</taxon>
        <taxon>Pseudonocardiales</taxon>
        <taxon>Pseudonocardiaceae</taxon>
        <taxon>Saccharothrix</taxon>
    </lineage>
</organism>
<gene>
    <name evidence="1" type="ORF">F4560_001023</name>
</gene>
<evidence type="ECO:0000313" key="2">
    <source>
        <dbReference type="Proteomes" id="UP000552097"/>
    </source>
</evidence>
<sequence length="97" mass="10625">MVDRFRRLVAPLPAWRVDECDGSPVLVDDALGGGGVLLRVDNRWNLYLARYFEAVDKDRLLALVALLEVVPPDGPAHRAGVAFLRSLRLGDESGPMG</sequence>
<accession>A0A7W9HFJ5</accession>
<evidence type="ECO:0000313" key="1">
    <source>
        <dbReference type="EMBL" id="MBB5801255.1"/>
    </source>
</evidence>
<name>A0A7W9HFJ5_9PSEU</name>
<dbReference type="EMBL" id="JACHMO010000001">
    <property type="protein sequence ID" value="MBB5801255.1"/>
    <property type="molecule type" value="Genomic_DNA"/>
</dbReference>
<dbReference type="RefSeq" id="WP_184916854.1">
    <property type="nucleotide sequence ID" value="NZ_JACHMO010000001.1"/>
</dbReference>
<dbReference type="AlphaFoldDB" id="A0A7W9HFJ5"/>
<protein>
    <submittedName>
        <fullName evidence="1">Uncharacterized protein</fullName>
    </submittedName>
</protein>
<proteinExistence type="predicted"/>